<dbReference type="InterPro" id="IPR047575">
    <property type="entry name" value="Sm"/>
</dbReference>
<evidence type="ECO:0000256" key="5">
    <source>
        <dbReference type="ARBA" id="ARBA00022884"/>
    </source>
</evidence>
<organism evidence="11 12">
    <name type="scientific">Furculomyces boomerangus</name>
    <dbReference type="NCBI Taxonomy" id="61424"/>
    <lineage>
        <taxon>Eukaryota</taxon>
        <taxon>Fungi</taxon>
        <taxon>Fungi incertae sedis</taxon>
        <taxon>Zoopagomycota</taxon>
        <taxon>Kickxellomycotina</taxon>
        <taxon>Harpellomycetes</taxon>
        <taxon>Harpellales</taxon>
        <taxon>Harpellaceae</taxon>
        <taxon>Furculomyces</taxon>
    </lineage>
</organism>
<dbReference type="GO" id="GO:0071013">
    <property type="term" value="C:catalytic step 2 spliceosome"/>
    <property type="evidence" value="ECO:0007669"/>
    <property type="project" value="TreeGrafter"/>
</dbReference>
<evidence type="ECO:0000256" key="3">
    <source>
        <dbReference type="ARBA" id="ARBA00022664"/>
    </source>
</evidence>
<comment type="similarity">
    <text evidence="2">Belongs to the snRNP Sm proteins family.</text>
</comment>
<dbReference type="InterPro" id="IPR044641">
    <property type="entry name" value="Lsm7/SmG-like"/>
</dbReference>
<comment type="caution">
    <text evidence="11">The sequence shown here is derived from an EMBL/GenBank/DDBJ whole genome shotgun (WGS) entry which is preliminary data.</text>
</comment>
<keyword evidence="3" id="KW-0507">mRNA processing</keyword>
<keyword evidence="5" id="KW-0694">RNA-binding</keyword>
<dbReference type="PANTHER" id="PTHR10553:SF5">
    <property type="entry name" value="U6 SNRNA-ASSOCIATED SM-LIKE PROTEIN LSM7"/>
    <property type="match status" value="1"/>
</dbReference>
<keyword evidence="8" id="KW-0687">Ribonucleoprotein</keyword>
<dbReference type="GO" id="GO:0005689">
    <property type="term" value="C:U12-type spliceosomal complex"/>
    <property type="evidence" value="ECO:0007669"/>
    <property type="project" value="TreeGrafter"/>
</dbReference>
<feature type="compositionally biased region" description="Gly residues" evidence="9">
    <location>
        <begin position="13"/>
        <end position="26"/>
    </location>
</feature>
<proteinExistence type="inferred from homology"/>
<dbReference type="GO" id="GO:0000398">
    <property type="term" value="P:mRNA splicing, via spliceosome"/>
    <property type="evidence" value="ECO:0007669"/>
    <property type="project" value="InterPro"/>
</dbReference>
<dbReference type="InterPro" id="IPR010920">
    <property type="entry name" value="LSM_dom_sf"/>
</dbReference>
<dbReference type="InterPro" id="IPR001163">
    <property type="entry name" value="Sm_dom_euk/arc"/>
</dbReference>
<evidence type="ECO:0000256" key="1">
    <source>
        <dbReference type="ARBA" id="ARBA00004123"/>
    </source>
</evidence>
<gene>
    <name evidence="11" type="ORF">BB559_003727</name>
</gene>
<dbReference type="CDD" id="cd01729">
    <property type="entry name" value="LSm7"/>
    <property type="match status" value="1"/>
</dbReference>
<dbReference type="GO" id="GO:0071004">
    <property type="term" value="C:U2-type prespliceosome"/>
    <property type="evidence" value="ECO:0007669"/>
    <property type="project" value="TreeGrafter"/>
</dbReference>
<dbReference type="Gene3D" id="2.30.30.100">
    <property type="match status" value="1"/>
</dbReference>
<dbReference type="GO" id="GO:0097526">
    <property type="term" value="C:spliceosomal tri-snRNP complex"/>
    <property type="evidence" value="ECO:0007669"/>
    <property type="project" value="TreeGrafter"/>
</dbReference>
<evidence type="ECO:0000256" key="4">
    <source>
        <dbReference type="ARBA" id="ARBA00022728"/>
    </source>
</evidence>
<dbReference type="EMBL" id="MBFT01000367">
    <property type="protein sequence ID" value="PVU92424.1"/>
    <property type="molecule type" value="Genomic_DNA"/>
</dbReference>
<evidence type="ECO:0000256" key="2">
    <source>
        <dbReference type="ARBA" id="ARBA00006850"/>
    </source>
</evidence>
<accession>A0A2T9YJG7</accession>
<feature type="compositionally biased region" description="Low complexity" evidence="9">
    <location>
        <begin position="1"/>
        <end position="12"/>
    </location>
</feature>
<evidence type="ECO:0000256" key="8">
    <source>
        <dbReference type="ARBA" id="ARBA00023274"/>
    </source>
</evidence>
<dbReference type="PIRSF" id="PIRSF037188">
    <property type="entry name" value="U6_snRNA_Lsm7"/>
    <property type="match status" value="1"/>
</dbReference>
<dbReference type="GO" id="GO:0005688">
    <property type="term" value="C:U6 snRNP"/>
    <property type="evidence" value="ECO:0007669"/>
    <property type="project" value="TreeGrafter"/>
</dbReference>
<dbReference type="GO" id="GO:0000956">
    <property type="term" value="P:nuclear-transcribed mRNA catabolic process"/>
    <property type="evidence" value="ECO:0007669"/>
    <property type="project" value="InterPro"/>
</dbReference>
<protein>
    <recommendedName>
        <fullName evidence="10">Sm domain-containing protein</fullName>
    </recommendedName>
</protein>
<feature type="domain" description="Sm" evidence="10">
    <location>
        <begin position="42"/>
        <end position="122"/>
    </location>
</feature>
<dbReference type="OrthoDB" id="274944at2759"/>
<evidence type="ECO:0000313" key="11">
    <source>
        <dbReference type="EMBL" id="PVU92424.1"/>
    </source>
</evidence>
<keyword evidence="12" id="KW-1185">Reference proteome</keyword>
<dbReference type="STRING" id="61424.A0A2T9YJG7"/>
<evidence type="ECO:0000256" key="6">
    <source>
        <dbReference type="ARBA" id="ARBA00023187"/>
    </source>
</evidence>
<feature type="region of interest" description="Disordered" evidence="9">
    <location>
        <begin position="1"/>
        <end position="38"/>
    </location>
</feature>
<dbReference type="SUPFAM" id="SSF50182">
    <property type="entry name" value="Sm-like ribonucleoproteins"/>
    <property type="match status" value="1"/>
</dbReference>
<dbReference type="PANTHER" id="PTHR10553">
    <property type="entry name" value="SMALL NUCLEAR RIBONUCLEOPROTEIN"/>
    <property type="match status" value="1"/>
</dbReference>
<keyword evidence="6" id="KW-0508">mRNA splicing</keyword>
<keyword evidence="4" id="KW-0747">Spliceosome</keyword>
<keyword evidence="7" id="KW-0539">Nucleus</keyword>
<reference evidence="11 12" key="1">
    <citation type="journal article" date="2018" name="MBio">
        <title>Comparative Genomics Reveals the Core Gene Toolbox for the Fungus-Insect Symbiosis.</title>
        <authorList>
            <person name="Wang Y."/>
            <person name="Stata M."/>
            <person name="Wang W."/>
            <person name="Stajich J.E."/>
            <person name="White M.M."/>
            <person name="Moncalvo J.M."/>
        </authorList>
    </citation>
    <scope>NUCLEOTIDE SEQUENCE [LARGE SCALE GENOMIC DNA]</scope>
    <source>
        <strain evidence="11 12">AUS-77-4</strain>
    </source>
</reference>
<name>A0A2T9YJG7_9FUNG</name>
<comment type="subcellular location">
    <subcellularLocation>
        <location evidence="1">Nucleus</location>
    </subcellularLocation>
</comment>
<dbReference type="SMART" id="SM00651">
    <property type="entry name" value="Sm"/>
    <property type="match status" value="1"/>
</dbReference>
<dbReference type="Pfam" id="PF01423">
    <property type="entry name" value="LSM"/>
    <property type="match status" value="1"/>
</dbReference>
<dbReference type="AlphaFoldDB" id="A0A2T9YJG7"/>
<evidence type="ECO:0000256" key="7">
    <source>
        <dbReference type="ARBA" id="ARBA00023242"/>
    </source>
</evidence>
<sequence>MNGSNQRSTRGSTGRGGGQRGRGGNQGHNRGKQGTETKKVRQIVFDLNKYIDKMICVKFLGGREVTGLLKGFDQLQNMVLDDSVEQTRDSENFEFANGTTRNLGLLVCRGPSVIAISPLDGSEEIENPFLQTDE</sequence>
<dbReference type="GO" id="GO:0003723">
    <property type="term" value="F:RNA binding"/>
    <property type="evidence" value="ECO:0007669"/>
    <property type="project" value="UniProtKB-KW"/>
</dbReference>
<dbReference type="GO" id="GO:1990726">
    <property type="term" value="C:Lsm1-7-Pat1 complex"/>
    <property type="evidence" value="ECO:0007669"/>
    <property type="project" value="TreeGrafter"/>
</dbReference>
<dbReference type="InterPro" id="IPR017132">
    <property type="entry name" value="Lsm7"/>
</dbReference>
<evidence type="ECO:0000259" key="10">
    <source>
        <dbReference type="PROSITE" id="PS52002"/>
    </source>
</evidence>
<evidence type="ECO:0000313" key="12">
    <source>
        <dbReference type="Proteomes" id="UP000245699"/>
    </source>
</evidence>
<dbReference type="PROSITE" id="PS52002">
    <property type="entry name" value="SM"/>
    <property type="match status" value="1"/>
</dbReference>
<dbReference type="Proteomes" id="UP000245699">
    <property type="component" value="Unassembled WGS sequence"/>
</dbReference>
<evidence type="ECO:0000256" key="9">
    <source>
        <dbReference type="SAM" id="MobiDB-lite"/>
    </source>
</evidence>